<evidence type="ECO:0000256" key="3">
    <source>
        <dbReference type="ARBA" id="ARBA00023125"/>
    </source>
</evidence>
<gene>
    <name evidence="6" type="ORF">ACFSFW_24240</name>
</gene>
<feature type="domain" description="Transposase IS4-like" evidence="5">
    <location>
        <begin position="123"/>
        <end position="325"/>
    </location>
</feature>
<dbReference type="SUPFAM" id="SSF53098">
    <property type="entry name" value="Ribonuclease H-like"/>
    <property type="match status" value="1"/>
</dbReference>
<comment type="similarity">
    <text evidence="1">Belongs to the transposase 11 family.</text>
</comment>
<keyword evidence="7" id="KW-1185">Reference proteome</keyword>
<organism evidence="6 7">
    <name type="scientific">Fredinandcohnia salidurans</name>
    <dbReference type="NCBI Taxonomy" id="2595041"/>
    <lineage>
        <taxon>Bacteria</taxon>
        <taxon>Bacillati</taxon>
        <taxon>Bacillota</taxon>
        <taxon>Bacilli</taxon>
        <taxon>Bacillales</taxon>
        <taxon>Bacillaceae</taxon>
        <taxon>Fredinandcohnia</taxon>
    </lineage>
</organism>
<keyword evidence="2" id="KW-0815">Transposition</keyword>
<proteinExistence type="inferred from homology"/>
<dbReference type="InterPro" id="IPR002559">
    <property type="entry name" value="Transposase_11"/>
</dbReference>
<dbReference type="EMBL" id="JBHUEK010000042">
    <property type="protein sequence ID" value="MFD1781760.1"/>
    <property type="molecule type" value="Genomic_DNA"/>
</dbReference>
<evidence type="ECO:0000259" key="5">
    <source>
        <dbReference type="Pfam" id="PF01609"/>
    </source>
</evidence>
<keyword evidence="4" id="KW-0233">DNA recombination</keyword>
<protein>
    <submittedName>
        <fullName evidence="6">IS4 family transposase</fullName>
    </submittedName>
</protein>
<accession>A0ABW4MZA4</accession>
<reference evidence="7" key="1">
    <citation type="journal article" date="2019" name="Int. J. Syst. Evol. Microbiol.">
        <title>The Global Catalogue of Microorganisms (GCM) 10K type strain sequencing project: providing services to taxonomists for standard genome sequencing and annotation.</title>
        <authorList>
            <consortium name="The Broad Institute Genomics Platform"/>
            <consortium name="The Broad Institute Genome Sequencing Center for Infectious Disease"/>
            <person name="Wu L."/>
            <person name="Ma J."/>
        </authorList>
    </citation>
    <scope>NUCLEOTIDE SEQUENCE [LARGE SCALE GENOMIC DNA]</scope>
    <source>
        <strain evidence="7">CCUG 15531</strain>
    </source>
</reference>
<comment type="caution">
    <text evidence="6">The sequence shown here is derived from an EMBL/GenBank/DDBJ whole genome shotgun (WGS) entry which is preliminary data.</text>
</comment>
<evidence type="ECO:0000256" key="2">
    <source>
        <dbReference type="ARBA" id="ARBA00022578"/>
    </source>
</evidence>
<name>A0ABW4MZA4_9BACI</name>
<dbReference type="PANTHER" id="PTHR33258">
    <property type="entry name" value="TRANSPOSASE INSL FOR INSERTION SEQUENCE ELEMENT IS186A-RELATED"/>
    <property type="match status" value="1"/>
</dbReference>
<evidence type="ECO:0000256" key="1">
    <source>
        <dbReference type="ARBA" id="ARBA00010075"/>
    </source>
</evidence>
<dbReference type="InterPro" id="IPR012337">
    <property type="entry name" value="RNaseH-like_sf"/>
</dbReference>
<dbReference type="PANTHER" id="PTHR33258:SF1">
    <property type="entry name" value="TRANSPOSASE INSL FOR INSERTION SEQUENCE ELEMENT IS186A-RELATED"/>
    <property type="match status" value="1"/>
</dbReference>
<keyword evidence="3" id="KW-0238">DNA-binding</keyword>
<dbReference type="InterPro" id="IPR047952">
    <property type="entry name" value="Transpos_IS4"/>
</dbReference>
<evidence type="ECO:0000256" key="4">
    <source>
        <dbReference type="ARBA" id="ARBA00023172"/>
    </source>
</evidence>
<sequence length="412" mass="48093">MSNKSIGREMLICQCLSLLPTEDFDCPLIDYGKYKLTTKSLLKIFVSAQLDQWSSYEHMVEKLEAYPKLRKELDITEISGSQLSRRINELPTEWVQKLFLKVIKKIQQLTQTSEGLPCGIGRLNIVDSTEIRLPENLCNWAYISKGHNAVKMHTRLVVVSPDVAFPDKIVPSTGTVSDFESSDALIEDADATYVMDRGYPSRKNLMDWQEKEISFVVRITKALRLYTLEEYEPTHPSVIQDAKVLYGVSKIPVRYIEFEDEKERSYRILTTRFDLTDQQIMDIYRNRWVIELFFKWIKQHLKLTKIWSTKPQGIWNQMFLALIAYGVSLIVKLQTGSKKTPWEFFRILQTYLYKSVSAFNKTLRIRRKKKSKGRQKIPIPIKKKKPSFGNVALVKEVVKKENRKSERKLGNY</sequence>
<dbReference type="RefSeq" id="WP_388042224.1">
    <property type="nucleotide sequence ID" value="NZ_JBHUEK010000042.1"/>
</dbReference>
<evidence type="ECO:0000313" key="6">
    <source>
        <dbReference type="EMBL" id="MFD1781760.1"/>
    </source>
</evidence>
<dbReference type="Pfam" id="PF01609">
    <property type="entry name" value="DDE_Tnp_1"/>
    <property type="match status" value="1"/>
</dbReference>
<evidence type="ECO:0000313" key="7">
    <source>
        <dbReference type="Proteomes" id="UP001597227"/>
    </source>
</evidence>
<dbReference type="NCBIfam" id="NF033592">
    <property type="entry name" value="transpos_IS4_1"/>
    <property type="match status" value="1"/>
</dbReference>
<dbReference type="Proteomes" id="UP001597227">
    <property type="component" value="Unassembled WGS sequence"/>
</dbReference>